<proteinExistence type="predicted"/>
<evidence type="ECO:0000256" key="1">
    <source>
        <dbReference type="ARBA" id="ARBA00023015"/>
    </source>
</evidence>
<keyword evidence="2" id="KW-0804">Transcription</keyword>
<reference evidence="6" key="1">
    <citation type="submission" date="2016-10" db="EMBL/GenBank/DDBJ databases">
        <authorList>
            <person name="Varghese N."/>
            <person name="Submissions S."/>
        </authorList>
    </citation>
    <scope>NUCLEOTIDE SEQUENCE [LARGE SCALE GENOMIC DNA]</scope>
    <source>
        <strain evidence="6">DSM 44796</strain>
    </source>
</reference>
<keyword evidence="3" id="KW-0472">Membrane</keyword>
<evidence type="ECO:0000259" key="4">
    <source>
        <dbReference type="Pfam" id="PF13490"/>
    </source>
</evidence>
<evidence type="ECO:0000313" key="6">
    <source>
        <dbReference type="Proteomes" id="UP000199682"/>
    </source>
</evidence>
<dbReference type="InterPro" id="IPR027383">
    <property type="entry name" value="Znf_put"/>
</dbReference>
<keyword evidence="3" id="KW-0812">Transmembrane</keyword>
<organism evidence="5 6">
    <name type="scientific">Lentzea albidocapillata subsp. violacea</name>
    <dbReference type="NCBI Taxonomy" id="128104"/>
    <lineage>
        <taxon>Bacteria</taxon>
        <taxon>Bacillati</taxon>
        <taxon>Actinomycetota</taxon>
        <taxon>Actinomycetes</taxon>
        <taxon>Pseudonocardiales</taxon>
        <taxon>Pseudonocardiaceae</taxon>
        <taxon>Lentzea</taxon>
    </lineage>
</organism>
<dbReference type="RefSeq" id="WP_090003711.1">
    <property type="nucleotide sequence ID" value="NZ_FNET01000001.1"/>
</dbReference>
<keyword evidence="5" id="KW-0862">Zinc</keyword>
<dbReference type="EMBL" id="FNET01000001">
    <property type="protein sequence ID" value="SDI97374.1"/>
    <property type="molecule type" value="Genomic_DNA"/>
</dbReference>
<dbReference type="Gene3D" id="1.10.10.1320">
    <property type="entry name" value="Anti-sigma factor, zinc-finger domain"/>
    <property type="match status" value="1"/>
</dbReference>
<keyword evidence="3" id="KW-1133">Transmembrane helix</keyword>
<evidence type="ECO:0000256" key="3">
    <source>
        <dbReference type="SAM" id="Phobius"/>
    </source>
</evidence>
<dbReference type="InterPro" id="IPR041916">
    <property type="entry name" value="Anti_sigma_zinc_sf"/>
</dbReference>
<accession>A0A1G8PXY7</accession>
<feature type="domain" description="Putative zinc-finger" evidence="4">
    <location>
        <begin position="12"/>
        <end position="37"/>
    </location>
</feature>
<dbReference type="AlphaFoldDB" id="A0A1G8PXY7"/>
<dbReference type="Proteomes" id="UP000199682">
    <property type="component" value="Unassembled WGS sequence"/>
</dbReference>
<keyword evidence="5" id="KW-0479">Metal-binding</keyword>
<keyword evidence="5" id="KW-0863">Zinc-finger</keyword>
<dbReference type="GO" id="GO:0008270">
    <property type="term" value="F:zinc ion binding"/>
    <property type="evidence" value="ECO:0007669"/>
    <property type="project" value="UniProtKB-KW"/>
</dbReference>
<gene>
    <name evidence="5" type="ORF">SAMN04488074_101182</name>
</gene>
<feature type="transmembrane region" description="Helical" evidence="3">
    <location>
        <begin position="86"/>
        <end position="107"/>
    </location>
</feature>
<protein>
    <submittedName>
        <fullName evidence="5">Putative zinc-finger</fullName>
    </submittedName>
</protein>
<evidence type="ECO:0000256" key="2">
    <source>
        <dbReference type="ARBA" id="ARBA00023163"/>
    </source>
</evidence>
<evidence type="ECO:0000313" key="5">
    <source>
        <dbReference type="EMBL" id="SDI97374.1"/>
    </source>
</evidence>
<name>A0A1G8PXY7_9PSEU</name>
<keyword evidence="1" id="KW-0805">Transcription regulation</keyword>
<dbReference type="Pfam" id="PF13490">
    <property type="entry name" value="zf-HC2"/>
    <property type="match status" value="1"/>
</dbReference>
<sequence length="111" mass="11900">MNTPDPFREWDGAYVLGALSTADRLAYEQHLAQCASCEREVCGLAGMTGLLSRVPEEWAVQSLGTDPEVPAAVLPRLVRAVRRRHLMVTSAAVLVAAVTGAVLGVLYCGYL</sequence>